<dbReference type="PANTHER" id="PTHR43401:SF2">
    <property type="entry name" value="L-THREONINE 3-DEHYDROGENASE"/>
    <property type="match status" value="1"/>
</dbReference>
<feature type="signal peptide" evidence="2">
    <location>
        <begin position="1"/>
        <end position="22"/>
    </location>
</feature>
<evidence type="ECO:0000256" key="1">
    <source>
        <dbReference type="ARBA" id="ARBA00023002"/>
    </source>
</evidence>
<dbReference type="GO" id="GO:0016491">
    <property type="term" value="F:oxidoreductase activity"/>
    <property type="evidence" value="ECO:0007669"/>
    <property type="project" value="UniProtKB-KW"/>
</dbReference>
<feature type="chain" id="PRO_5005856657" evidence="2">
    <location>
        <begin position="23"/>
        <end position="190"/>
    </location>
</feature>
<dbReference type="GeneID" id="28731057"/>
<sequence length="190" mass="20679">MGSLIGLTVLILGAGPIGHAVAQVLKARGIRRILLSEPTELRRKQVAHLVEVVVDPTSQDLVAECRRMTHDSGVDVVFDCAGAMQAMNAAFQALRIRGTYVNVAVAWSSPPVIPLIPFMLKEITIKAALTYEDEDFAAVVADFCAGRYESLESMVTARIGLDDVVEEGFNQLIRPDNTHIKILVRPAVDE</sequence>
<dbReference type="RefSeq" id="XP_017995911.1">
    <property type="nucleotide sequence ID" value="XM_018139177.1"/>
</dbReference>
<dbReference type="VEuPathDB" id="FungiDB:AB675_10408"/>
<organism evidence="4 5">
    <name type="scientific">Cyphellophora attinorum</name>
    <dbReference type="NCBI Taxonomy" id="1664694"/>
    <lineage>
        <taxon>Eukaryota</taxon>
        <taxon>Fungi</taxon>
        <taxon>Dikarya</taxon>
        <taxon>Ascomycota</taxon>
        <taxon>Pezizomycotina</taxon>
        <taxon>Eurotiomycetes</taxon>
        <taxon>Chaetothyriomycetidae</taxon>
        <taxon>Chaetothyriales</taxon>
        <taxon>Cyphellophoraceae</taxon>
        <taxon>Cyphellophora</taxon>
    </lineage>
</organism>
<accession>A0A0N0NIN5</accession>
<dbReference type="AlphaFoldDB" id="A0A0N0NIN5"/>
<dbReference type="STRING" id="1664694.A0A0N0NIN5"/>
<reference evidence="4 5" key="1">
    <citation type="submission" date="2015-06" db="EMBL/GenBank/DDBJ databases">
        <title>Draft genome of the ant-associated black yeast Phialophora attae CBS 131958.</title>
        <authorList>
            <person name="Moreno L.F."/>
            <person name="Stielow B.J."/>
            <person name="de Hoog S."/>
            <person name="Vicente V.A."/>
            <person name="Weiss V.A."/>
            <person name="de Vries M."/>
            <person name="Cruz L.M."/>
            <person name="Souza E.M."/>
        </authorList>
    </citation>
    <scope>NUCLEOTIDE SEQUENCE [LARGE SCALE GENOMIC DNA]</scope>
    <source>
        <strain evidence="4 5">CBS 131958</strain>
    </source>
</reference>
<protein>
    <submittedName>
        <fullName evidence="4">Putative diacetyl [(R)-acetoin forming] 2</fullName>
    </submittedName>
</protein>
<dbReference type="SUPFAM" id="SSF51735">
    <property type="entry name" value="NAD(P)-binding Rossmann-fold domains"/>
    <property type="match status" value="1"/>
</dbReference>
<dbReference type="Gene3D" id="3.40.50.720">
    <property type="entry name" value="NAD(P)-binding Rossmann-like Domain"/>
    <property type="match status" value="1"/>
</dbReference>
<dbReference type="OrthoDB" id="3941538at2759"/>
<proteinExistence type="predicted"/>
<evidence type="ECO:0000256" key="2">
    <source>
        <dbReference type="SAM" id="SignalP"/>
    </source>
</evidence>
<dbReference type="InterPro" id="IPR050129">
    <property type="entry name" value="Zn_alcohol_dh"/>
</dbReference>
<dbReference type="PANTHER" id="PTHR43401">
    <property type="entry name" value="L-THREONINE 3-DEHYDROGENASE"/>
    <property type="match status" value="1"/>
</dbReference>
<dbReference type="InterPro" id="IPR036291">
    <property type="entry name" value="NAD(P)-bd_dom_sf"/>
</dbReference>
<evidence type="ECO:0000313" key="5">
    <source>
        <dbReference type="Proteomes" id="UP000038010"/>
    </source>
</evidence>
<name>A0A0N0NIN5_9EURO</name>
<evidence type="ECO:0000313" key="4">
    <source>
        <dbReference type="EMBL" id="KPI35948.1"/>
    </source>
</evidence>
<gene>
    <name evidence="4" type="ORF">AB675_10408</name>
</gene>
<feature type="domain" description="Alcohol dehydrogenase-like C-terminal" evidence="3">
    <location>
        <begin position="16"/>
        <end position="141"/>
    </location>
</feature>
<dbReference type="Proteomes" id="UP000038010">
    <property type="component" value="Unassembled WGS sequence"/>
</dbReference>
<dbReference type="Gene3D" id="3.90.180.10">
    <property type="entry name" value="Medium-chain alcohol dehydrogenases, catalytic domain"/>
    <property type="match status" value="1"/>
</dbReference>
<evidence type="ECO:0000259" key="3">
    <source>
        <dbReference type="Pfam" id="PF00107"/>
    </source>
</evidence>
<keyword evidence="2" id="KW-0732">Signal</keyword>
<keyword evidence="5" id="KW-1185">Reference proteome</keyword>
<dbReference type="Pfam" id="PF00107">
    <property type="entry name" value="ADH_zinc_N"/>
    <property type="match status" value="1"/>
</dbReference>
<dbReference type="InterPro" id="IPR013149">
    <property type="entry name" value="ADH-like_C"/>
</dbReference>
<dbReference type="EMBL" id="LFJN01000035">
    <property type="protein sequence ID" value="KPI35948.1"/>
    <property type="molecule type" value="Genomic_DNA"/>
</dbReference>
<comment type="caution">
    <text evidence="4">The sequence shown here is derived from an EMBL/GenBank/DDBJ whole genome shotgun (WGS) entry which is preliminary data.</text>
</comment>
<keyword evidence="1" id="KW-0560">Oxidoreductase</keyword>